<evidence type="ECO:0000256" key="29">
    <source>
        <dbReference type="ARBA" id="ARBA00044334"/>
    </source>
</evidence>
<organism evidence="39 40">
    <name type="scientific">Acaulospora morrowiae</name>
    <dbReference type="NCBI Taxonomy" id="94023"/>
    <lineage>
        <taxon>Eukaryota</taxon>
        <taxon>Fungi</taxon>
        <taxon>Fungi incertae sedis</taxon>
        <taxon>Mucoromycota</taxon>
        <taxon>Glomeromycotina</taxon>
        <taxon>Glomeromycetes</taxon>
        <taxon>Diversisporales</taxon>
        <taxon>Acaulosporaceae</taxon>
        <taxon>Acaulospora</taxon>
    </lineage>
</organism>
<evidence type="ECO:0000256" key="21">
    <source>
        <dbReference type="ARBA" id="ARBA00043968"/>
    </source>
</evidence>
<evidence type="ECO:0000256" key="35">
    <source>
        <dbReference type="PROSITE-ProRule" id="PRU00409"/>
    </source>
</evidence>
<evidence type="ECO:0000256" key="10">
    <source>
        <dbReference type="ARBA" id="ARBA00013008"/>
    </source>
</evidence>
<dbReference type="GO" id="GO:0004359">
    <property type="term" value="F:glutaminase activity"/>
    <property type="evidence" value="ECO:0007669"/>
    <property type="project" value="UniProtKB-EC"/>
</dbReference>
<dbReference type="NCBIfam" id="NF003671">
    <property type="entry name" value="PRK05294.1"/>
    <property type="match status" value="1"/>
</dbReference>
<dbReference type="Pfam" id="PF02787">
    <property type="entry name" value="CPSase_L_D3"/>
    <property type="match status" value="1"/>
</dbReference>
<keyword evidence="16" id="KW-0378">Hydrolase</keyword>
<evidence type="ECO:0000256" key="34">
    <source>
        <dbReference type="ARBA" id="ARBA00049534"/>
    </source>
</evidence>
<keyword evidence="12" id="KW-0808">Transferase</keyword>
<dbReference type="GO" id="GO:0005524">
    <property type="term" value="F:ATP binding"/>
    <property type="evidence" value="ECO:0007669"/>
    <property type="project" value="UniProtKB-UniRule"/>
</dbReference>
<evidence type="ECO:0000256" key="31">
    <source>
        <dbReference type="ARBA" id="ARBA00048492"/>
    </source>
</evidence>
<comment type="similarity">
    <text evidence="21">In the 3rd section; belongs to the metallo-dependent hydrolases superfamily. DHOase family. CAD subfamily.</text>
</comment>
<dbReference type="InterPro" id="IPR006132">
    <property type="entry name" value="Asp/Orn_carbamoyltranf_P-bd"/>
</dbReference>
<comment type="similarity">
    <text evidence="24">In the 2nd section; belongs to the CarB family.</text>
</comment>
<dbReference type="FunFam" id="3.30.470.20:FF:000001">
    <property type="entry name" value="Carbamoyl-phosphate synthase large chain"/>
    <property type="match status" value="1"/>
</dbReference>
<dbReference type="PROSITE" id="PS51273">
    <property type="entry name" value="GATASE_TYPE_1"/>
    <property type="match status" value="1"/>
</dbReference>
<keyword evidence="20" id="KW-0511">Multifunctional enzyme</keyword>
<dbReference type="PRINTS" id="PR00099">
    <property type="entry name" value="CPSGATASE"/>
</dbReference>
<dbReference type="FunFam" id="3.40.50.20:FF:000002">
    <property type="entry name" value="Carbamoyl-phosphate synthase large chain"/>
    <property type="match status" value="1"/>
</dbReference>
<evidence type="ECO:0000256" key="15">
    <source>
        <dbReference type="ARBA" id="ARBA00022741"/>
    </source>
</evidence>
<evidence type="ECO:0000256" key="12">
    <source>
        <dbReference type="ARBA" id="ARBA00022679"/>
    </source>
</evidence>
<keyword evidence="40" id="KW-1185">Reference proteome</keyword>
<evidence type="ECO:0000256" key="24">
    <source>
        <dbReference type="ARBA" id="ARBA00043998"/>
    </source>
</evidence>
<dbReference type="InterPro" id="IPR032466">
    <property type="entry name" value="Metal_Hydrolase"/>
</dbReference>
<sequence length="2239" mass="249479">MTSIADSEGEPSVASNSNIKVAVNETPTQVIKNKALVLSPFSPRSPRLPVPPVTARPPSAKSDTVIATLVLKDGTSYQGFSFGAESRSVAGECVFQTGMVGYPESLTDPSYRGQVLVLTFPLIGNYGVPSCDDMESLFKDIPKHFESREIHVAGLVIGQYSQKFSHYLANSSLSDWLKENDIPAIYGIDTRALTKKIRTQGVLLVKILFPKSVVGNTALGISEGNDSLSVDGVSYQEPWLLDYQDVPWVDPNEKNLVAEVSINEPKLYEPDPSKAITDANGRTLRVIAIDVGMKYNQIRCLVNRGVELLVVPWDYNFNAEKEYHGDPTMVEKTIEHLREALKKAKTPIFGICLGHQLLSLASDAKTVKMKYGNRGQNIPCTDMISGRCYITSQNHGYAVDASTLPPDFQELFVNANDGSNEGIIHKSLPIFSVQFHPEATPGPKDTEYLFDVFIESVKQSNLARKLVPLKMPGGNKEENSRRNPREFDYSGSQAIKALKEEGIYTILINPNIATIQTSHSLADKVFFLPVNPEFVLKVIKYEKPDGIYVTFGGQTALNVGIKLKDEFEKLGIKVLGTPIDTIIMTEDRELFAQKIFEIKEKCAESAPATNVQEALDAAQNIGYPVICRAAYALGGLGSGFAENETQLAELCAKAFATSPQVLIERSMKGWKEIEYEVVRDCRDNCITVCNMENFDPLGIHTGDSIVVAPSQTLSDEDYNMLRTTAINVIRHLGVIGECNIQYALNPFSKEYCIIEVNARLSRSSALASKATGYPLAFVAAKLGLGIPLNEINNSVTKVTCACFEPSLDYVVVKIPRWDLKKFTRVDKALSSSMKSVGEVMSIGRTFEETIQKAIRAIEYSFVGFSQNDLVDDIESELVNPSDLRLFAIANAMHKGYTVDQIWEFTKIDKWFLHKLQNIIELERLLKKFNHSNISSELLLSAKQLGFSDRQIARALNSNELSVRRIRKKHGIIPFVKQIDTVAAEFPAQTNYLYITYNAVENDISFNEKGVMVLGSGVYRIGSSVEFDWCAVRAIRTLRDKKIKTIMVNYNPETVSTDYDEADRLYFENITLERVLDIYEIENSNGVIISMGGQIPNNISLPLHRQNVKILGTSPEMIDTAENRYKFSRMLDQIGVDQPEWKELTSHEEAHAFCKTVQFPVLVRPSYVLSGAAMNVVYSSDDLSNYLSQATAVSREHPVVISKYIEEAKEIEMDAVALDGRLVMHVISEHVENAGVHSGDATLVLPPQDLDPETVKKIELATQQIGNALNVTGPFNIQFIAKNNDIKVIECNVRASRSFPFVSKVIGVDLIEMATLAILGVQFEHYPSLNLPKNYVAVKVPQFSFSRLSGADPVLGVEMASTGEVACFGRDKYEAYLKALISTGMTINMPRKNVLLSIGSFKEKNEMLQSVQKLHNMGFNLFATSGTADFIQEHGLPVKYLESLEESEHELKSEYSLQQHLANNLIDLYINLPSKNKFRRPASYMSKGYRTRRMAVDYDVPLITNVKCAKLFVEALSRLTTFEILDIDYKTSHKRVTLPGLINISAFIPHVSEPGHDDFAQVTRACLSAGFTTINVLPIGLTGSLHDSQTISAARTNGSRNSYCDFSLAVAITENNYQELRKVIPDVILSFIPFSNPQCDELPTVDTIKTHFRSWPSHMPIVTDAKGKDLSHILFVADLLERVVHITNVSTKEDIELITLSKERGKKVTCDVSVYALFLNTDDTNESTNILPTPSGQAALWEHLEEIDCFSIGVIPYQLSKIIGTDVEACTGVEETLSLLTNAINEGRLTLEDVKKRLYTNPRKIFNLPEQPDTFVEVEIDRKTIVSRKGQCSPFSGKMLRGTVSRVVLRGETVYLDGGFYSTDTIGKGVKHVIVKTPVTKESFTIKDSTQAQLQQSNPDVTSPPLGPREISTKLVVPELTIERPEIPTHSSFLRKDILTVKEFTRNDLHLLFGVAHEMRTLVERYGMIDLLKGRVLVTLFYEPSTRTSASFQAAMYRLGGRVVSINADTSSATKGETLEDTIRTVGSYGDIIVMRHPDVGSSKTAANFSKVPIINAGDGIGEHPTQARYLHYPAFLDVYTIREELGTVNGLTVTIVGDLKNGRTVHSLVRILSQYQVTLNYVSPDSLRMPSAVKTEVRKMSAIKQTEYTDLQDVIADTDVLYVTRIQRERFVNQEEYERVKNAYIINNATLVNAKPNMIIMHPLPRMNEISQEVDFDDRAAYFRQMKYGMFVRMALLAL</sequence>
<dbReference type="HAMAP" id="MF_01209">
    <property type="entry name" value="CPSase_S_chain"/>
    <property type="match status" value="1"/>
</dbReference>
<dbReference type="InterPro" id="IPR029062">
    <property type="entry name" value="Class_I_gatase-like"/>
</dbReference>
<dbReference type="Gene3D" id="3.30.470.20">
    <property type="entry name" value="ATP-grasp fold, B domain"/>
    <property type="match status" value="2"/>
</dbReference>
<dbReference type="EC" id="2.1.3.2" evidence="10"/>
<dbReference type="GO" id="GO:0005951">
    <property type="term" value="C:carbamoyl-phosphate synthase complex"/>
    <property type="evidence" value="ECO:0007669"/>
    <property type="project" value="TreeGrafter"/>
</dbReference>
<dbReference type="OrthoDB" id="1924069at2759"/>
<gene>
    <name evidence="39" type="ORF">AMORRO_LOCUS5771</name>
</gene>
<dbReference type="SUPFAM" id="SSF53671">
    <property type="entry name" value="Aspartate/ornithine carbamoyltransferase"/>
    <property type="match status" value="1"/>
</dbReference>
<dbReference type="FunFam" id="3.40.50.1370:FF:000005">
    <property type="entry name" value="CAD protein-like isoform X1"/>
    <property type="match status" value="1"/>
</dbReference>
<dbReference type="Gene3D" id="3.40.50.880">
    <property type="match status" value="1"/>
</dbReference>
<dbReference type="Gene3D" id="3.20.20.140">
    <property type="entry name" value="Metal-dependent hydrolases"/>
    <property type="match status" value="1"/>
</dbReference>
<dbReference type="SUPFAM" id="SSF51556">
    <property type="entry name" value="Metallo-dependent hydrolases"/>
    <property type="match status" value="1"/>
</dbReference>
<dbReference type="InterPro" id="IPR036897">
    <property type="entry name" value="CarbamoylP_synth_lsu_oligo_sf"/>
</dbReference>
<dbReference type="GO" id="GO:0006541">
    <property type="term" value="P:glutamine metabolic process"/>
    <property type="evidence" value="ECO:0007669"/>
    <property type="project" value="InterPro"/>
</dbReference>
<dbReference type="GO" id="GO:0004088">
    <property type="term" value="F:carbamoyl-phosphate synthase (glutamine-hydrolyzing) activity"/>
    <property type="evidence" value="ECO:0007669"/>
    <property type="project" value="UniProtKB-EC"/>
</dbReference>
<evidence type="ECO:0000256" key="4">
    <source>
        <dbReference type="ARBA" id="ARBA00004880"/>
    </source>
</evidence>
<dbReference type="Gene3D" id="3.50.30.20">
    <property type="entry name" value="Carbamoyl-phosphate synthase small subunit, N-terminal domain"/>
    <property type="match status" value="1"/>
</dbReference>
<evidence type="ECO:0000256" key="16">
    <source>
        <dbReference type="ARBA" id="ARBA00022801"/>
    </source>
</evidence>
<evidence type="ECO:0000256" key="3">
    <source>
        <dbReference type="ARBA" id="ARBA00004852"/>
    </source>
</evidence>
<dbReference type="EC" id="3.5.1.2" evidence="9"/>
<evidence type="ECO:0000256" key="17">
    <source>
        <dbReference type="ARBA" id="ARBA00022833"/>
    </source>
</evidence>
<dbReference type="NCBIfam" id="NF009475">
    <property type="entry name" value="PRK12838.1"/>
    <property type="match status" value="1"/>
</dbReference>
<feature type="domain" description="ATP-grasp" evidence="37">
    <location>
        <begin position="592"/>
        <end position="784"/>
    </location>
</feature>
<dbReference type="GO" id="GO:0006221">
    <property type="term" value="P:pyrimidine nucleotide biosynthetic process"/>
    <property type="evidence" value="ECO:0007669"/>
    <property type="project" value="UniProtKB-KW"/>
</dbReference>
<dbReference type="GO" id="GO:0004070">
    <property type="term" value="F:aspartate carbamoyltransferase activity"/>
    <property type="evidence" value="ECO:0007669"/>
    <property type="project" value="UniProtKB-EC"/>
</dbReference>
<evidence type="ECO:0000256" key="26">
    <source>
        <dbReference type="ARBA" id="ARBA00044063"/>
    </source>
</evidence>
<keyword evidence="17" id="KW-0862">Zinc</keyword>
<dbReference type="Pfam" id="PF00117">
    <property type="entry name" value="GATase"/>
    <property type="match status" value="1"/>
</dbReference>
<evidence type="ECO:0000256" key="2">
    <source>
        <dbReference type="ARBA" id="ARBA00004812"/>
    </source>
</evidence>
<dbReference type="FunFam" id="3.30.1490.20:FF:000001">
    <property type="entry name" value="Carbamoyl-phosphate synthase large chain"/>
    <property type="match status" value="1"/>
</dbReference>
<keyword evidence="11" id="KW-0436">Ligase</keyword>
<comment type="similarity">
    <text evidence="23">In the N-terminal section; belongs to the CarA family.</text>
</comment>
<comment type="pathway">
    <text evidence="4">Pyrimidine metabolism; UMP biosynthesis via de novo pathway; (S)-dihydroorotate from bicarbonate: step 3/3.</text>
</comment>
<dbReference type="PROSITE" id="PS00867">
    <property type="entry name" value="CPSASE_2"/>
    <property type="match status" value="2"/>
</dbReference>
<dbReference type="Pfam" id="PF02142">
    <property type="entry name" value="MGS"/>
    <property type="match status" value="1"/>
</dbReference>
<feature type="non-terminal residue" evidence="39">
    <location>
        <position position="2239"/>
    </location>
</feature>
<dbReference type="SUPFAM" id="SSF51338">
    <property type="entry name" value="Composite domain of metallo-dependent hydrolases"/>
    <property type="match status" value="1"/>
</dbReference>
<dbReference type="InterPro" id="IPR002474">
    <property type="entry name" value="CarbamoylP_synth_ssu_N"/>
</dbReference>
<evidence type="ECO:0000256" key="22">
    <source>
        <dbReference type="ARBA" id="ARBA00043979"/>
    </source>
</evidence>
<evidence type="ECO:0000256" key="19">
    <source>
        <dbReference type="ARBA" id="ARBA00022975"/>
    </source>
</evidence>
<dbReference type="SUPFAM" id="SSF52440">
    <property type="entry name" value="PreATP-grasp domain"/>
    <property type="match status" value="2"/>
</dbReference>
<dbReference type="NCBIfam" id="NF002032">
    <property type="entry name" value="PRK00856.1"/>
    <property type="match status" value="1"/>
</dbReference>
<dbReference type="Pfam" id="PF00185">
    <property type="entry name" value="OTCace"/>
    <property type="match status" value="1"/>
</dbReference>
<evidence type="ECO:0000256" key="28">
    <source>
        <dbReference type="ARBA" id="ARBA00044318"/>
    </source>
</evidence>
<dbReference type="FunFam" id="3.40.50.1370:FF:000002">
    <property type="entry name" value="Aspartate carbamoyltransferase 2"/>
    <property type="match status" value="1"/>
</dbReference>
<dbReference type="Pfam" id="PF00988">
    <property type="entry name" value="CPSase_sm_chain"/>
    <property type="match status" value="1"/>
</dbReference>
<dbReference type="FunFam" id="3.40.50.1380:FF:000009">
    <property type="entry name" value="Carbamoyl-phosphate synthase, large subunit"/>
    <property type="match status" value="1"/>
</dbReference>
<dbReference type="GO" id="GO:0004151">
    <property type="term" value="F:dihydroorotase activity"/>
    <property type="evidence" value="ECO:0007669"/>
    <property type="project" value="UniProtKB-EC"/>
</dbReference>
<evidence type="ECO:0000256" key="32">
    <source>
        <dbReference type="ARBA" id="ARBA00048816"/>
    </source>
</evidence>
<evidence type="ECO:0000259" key="38">
    <source>
        <dbReference type="PROSITE" id="PS51855"/>
    </source>
</evidence>
<dbReference type="InterPro" id="IPR011761">
    <property type="entry name" value="ATP-grasp"/>
</dbReference>
<comment type="caution">
    <text evidence="39">The sequence shown here is derived from an EMBL/GenBank/DDBJ whole genome shotgun (WGS) entry which is preliminary data.</text>
</comment>
<evidence type="ECO:0000256" key="7">
    <source>
        <dbReference type="ARBA" id="ARBA00012738"/>
    </source>
</evidence>
<evidence type="ECO:0000256" key="27">
    <source>
        <dbReference type="ARBA" id="ARBA00044249"/>
    </source>
</evidence>
<dbReference type="SMART" id="SM01096">
    <property type="entry name" value="CPSase_L_D3"/>
    <property type="match status" value="1"/>
</dbReference>
<dbReference type="InterPro" id="IPR036480">
    <property type="entry name" value="CarbP_synth_ssu_N_sf"/>
</dbReference>
<dbReference type="InterPro" id="IPR005483">
    <property type="entry name" value="CPSase_dom"/>
</dbReference>
<evidence type="ECO:0000256" key="9">
    <source>
        <dbReference type="ARBA" id="ARBA00012918"/>
    </source>
</evidence>
<dbReference type="PRINTS" id="PR00098">
    <property type="entry name" value="CPSASE"/>
</dbReference>
<evidence type="ECO:0000256" key="25">
    <source>
        <dbReference type="ARBA" id="ARBA00044031"/>
    </source>
</evidence>
<dbReference type="EMBL" id="CAJVPV010003603">
    <property type="protein sequence ID" value="CAG8555450.1"/>
    <property type="molecule type" value="Genomic_DNA"/>
</dbReference>
<comment type="catalytic activity">
    <reaction evidence="32">
        <text>hydrogencarbonate + L-glutamine + 2 ATP + H2O = carbamoyl phosphate + L-glutamate + 2 ADP + phosphate + 2 H(+)</text>
        <dbReference type="Rhea" id="RHEA:18633"/>
        <dbReference type="ChEBI" id="CHEBI:15377"/>
        <dbReference type="ChEBI" id="CHEBI:15378"/>
        <dbReference type="ChEBI" id="CHEBI:17544"/>
        <dbReference type="ChEBI" id="CHEBI:29985"/>
        <dbReference type="ChEBI" id="CHEBI:30616"/>
        <dbReference type="ChEBI" id="CHEBI:43474"/>
        <dbReference type="ChEBI" id="CHEBI:58228"/>
        <dbReference type="ChEBI" id="CHEBI:58359"/>
        <dbReference type="ChEBI" id="CHEBI:456216"/>
        <dbReference type="EC" id="6.3.5.5"/>
    </reaction>
</comment>
<comment type="subunit">
    <text evidence="25">Heterodimer composed of 2 chains; the small (or glutamine) chain promotes the hydrolysis of glutamine to ammonia, which is used by the large (or ammonia) chain to synthesize carbamoyl phosphate.</text>
</comment>
<dbReference type="NCBIfam" id="NF009455">
    <property type="entry name" value="PRK12815.1"/>
    <property type="match status" value="1"/>
</dbReference>
<dbReference type="Gene3D" id="3.40.50.20">
    <property type="match status" value="2"/>
</dbReference>
<dbReference type="CDD" id="cd01423">
    <property type="entry name" value="MGS_CPS_I_III"/>
    <property type="match status" value="1"/>
</dbReference>
<dbReference type="CDD" id="cd01744">
    <property type="entry name" value="GATase1_CPSase"/>
    <property type="match status" value="1"/>
</dbReference>
<feature type="region of interest" description="Disordered" evidence="36">
    <location>
        <begin position="1887"/>
        <end position="1906"/>
    </location>
</feature>
<dbReference type="GO" id="GO:0016597">
    <property type="term" value="F:amino acid binding"/>
    <property type="evidence" value="ECO:0007669"/>
    <property type="project" value="InterPro"/>
</dbReference>
<comment type="cofactor">
    <cofactor evidence="1">
        <name>Zn(2+)</name>
        <dbReference type="ChEBI" id="CHEBI:29105"/>
    </cofactor>
</comment>
<dbReference type="Gene3D" id="3.40.50.1380">
    <property type="entry name" value="Methylglyoxal synthase-like domain"/>
    <property type="match status" value="1"/>
</dbReference>
<dbReference type="InterPro" id="IPR005479">
    <property type="entry name" value="CPAse_ATP-bd"/>
</dbReference>
<dbReference type="FunFam" id="3.50.30.20:FF:000002">
    <property type="entry name" value="Carbamoyl-phosphate synthase 1, mitochondrial"/>
    <property type="match status" value="1"/>
</dbReference>
<comment type="pathway">
    <text evidence="5">Amino-acid biosynthesis; L-arginine biosynthesis; carbamoyl phosphate from bicarbonate: step 1/1.</text>
</comment>
<dbReference type="EC" id="3.5.2.3" evidence="8"/>
<dbReference type="Gene3D" id="1.10.1030.10">
    <property type="entry name" value="Carbamoyl-phosphate synthetase, large subunit oligomerisation domain"/>
    <property type="match status" value="1"/>
</dbReference>
<dbReference type="InterPro" id="IPR016185">
    <property type="entry name" value="PreATP-grasp_dom_sf"/>
</dbReference>
<keyword evidence="19" id="KW-0665">Pyrimidine biosynthesis</keyword>
<dbReference type="Gene3D" id="3.40.50.1370">
    <property type="entry name" value="Aspartate/ornithine carbamoyltransferase"/>
    <property type="match status" value="2"/>
</dbReference>
<dbReference type="InterPro" id="IPR006274">
    <property type="entry name" value="CarbamoylP_synth_ssu"/>
</dbReference>
<dbReference type="NCBIfam" id="TIGR00670">
    <property type="entry name" value="asp_carb_tr"/>
    <property type="match status" value="1"/>
</dbReference>
<dbReference type="InterPro" id="IPR002082">
    <property type="entry name" value="Asp_carbamoyltransf"/>
</dbReference>
<dbReference type="FunFam" id="1.10.1030.10:FF:000001">
    <property type="entry name" value="Carbamoyl-phosphate synthase large chain"/>
    <property type="match status" value="1"/>
</dbReference>
<dbReference type="PROSITE" id="PS50975">
    <property type="entry name" value="ATP_GRASP"/>
    <property type="match status" value="2"/>
</dbReference>
<evidence type="ECO:0000256" key="6">
    <source>
        <dbReference type="ARBA" id="ARBA00011643"/>
    </source>
</evidence>
<evidence type="ECO:0000256" key="1">
    <source>
        <dbReference type="ARBA" id="ARBA00001947"/>
    </source>
</evidence>
<feature type="compositionally biased region" description="Polar residues" evidence="36">
    <location>
        <begin position="1887"/>
        <end position="1900"/>
    </location>
</feature>
<evidence type="ECO:0000256" key="18">
    <source>
        <dbReference type="ARBA" id="ARBA00022840"/>
    </source>
</evidence>
<evidence type="ECO:0000313" key="39">
    <source>
        <dbReference type="EMBL" id="CAG8555450.1"/>
    </source>
</evidence>
<dbReference type="InterPro" id="IPR006131">
    <property type="entry name" value="Asp_carbamoyltransf_Asp/Orn-bd"/>
</dbReference>
<evidence type="ECO:0000256" key="36">
    <source>
        <dbReference type="SAM" id="MobiDB-lite"/>
    </source>
</evidence>
<dbReference type="Pfam" id="PF25596">
    <property type="entry name" value="CPSase_L_D1"/>
    <property type="match status" value="2"/>
</dbReference>
<dbReference type="PANTHER" id="PTHR11405">
    <property type="entry name" value="CARBAMOYLTRANSFERASE FAMILY MEMBER"/>
    <property type="match status" value="1"/>
</dbReference>
<comment type="subunit">
    <text evidence="6">Homohexamer.</text>
</comment>
<evidence type="ECO:0000256" key="14">
    <source>
        <dbReference type="ARBA" id="ARBA00022737"/>
    </source>
</evidence>
<dbReference type="PRINTS" id="PR00100">
    <property type="entry name" value="AOTCASE"/>
</dbReference>
<accession>A0A9N9B4M6</accession>
<dbReference type="InterPro" id="IPR036901">
    <property type="entry name" value="Asp/Orn_carbamoylTrfase_sf"/>
</dbReference>
<dbReference type="InterPro" id="IPR036914">
    <property type="entry name" value="MGS-like_dom_sf"/>
</dbReference>
<dbReference type="FunFam" id="3.20.20.140:FF:000036">
    <property type="entry name" value="Carbamoyl-phosphate synthase large chain"/>
    <property type="match status" value="1"/>
</dbReference>
<dbReference type="NCBIfam" id="TIGR01368">
    <property type="entry name" value="CPSaseIIsmall"/>
    <property type="match status" value="1"/>
</dbReference>
<dbReference type="PRINTS" id="PR00101">
    <property type="entry name" value="ATCASE"/>
</dbReference>
<evidence type="ECO:0000256" key="23">
    <source>
        <dbReference type="ARBA" id="ARBA00043984"/>
    </source>
</evidence>
<dbReference type="InterPro" id="IPR006275">
    <property type="entry name" value="CPSase_lsu"/>
</dbReference>
<dbReference type="PANTHER" id="PTHR11405:SF5">
    <property type="entry name" value="CAD PROTEIN"/>
    <property type="match status" value="1"/>
</dbReference>
<dbReference type="PROSITE" id="PS51855">
    <property type="entry name" value="MGS"/>
    <property type="match status" value="1"/>
</dbReference>
<dbReference type="GO" id="GO:0006207">
    <property type="term" value="P:'de novo' pyrimidine nucleobase biosynthetic process"/>
    <property type="evidence" value="ECO:0007669"/>
    <property type="project" value="InterPro"/>
</dbReference>
<dbReference type="InterPro" id="IPR035686">
    <property type="entry name" value="CPSase_GATase1"/>
</dbReference>
<dbReference type="InterPro" id="IPR011607">
    <property type="entry name" value="MGS-like_dom"/>
</dbReference>
<dbReference type="SMART" id="SM01097">
    <property type="entry name" value="CPSase_sm_chain"/>
    <property type="match status" value="1"/>
</dbReference>
<comment type="catalytic activity">
    <reaction evidence="34">
        <text>L-glutamine + H2O = L-glutamate + NH4(+)</text>
        <dbReference type="Rhea" id="RHEA:15889"/>
        <dbReference type="ChEBI" id="CHEBI:15377"/>
        <dbReference type="ChEBI" id="CHEBI:28938"/>
        <dbReference type="ChEBI" id="CHEBI:29985"/>
        <dbReference type="ChEBI" id="CHEBI:58359"/>
        <dbReference type="EC" id="3.5.1.2"/>
    </reaction>
</comment>
<evidence type="ECO:0000259" key="37">
    <source>
        <dbReference type="PROSITE" id="PS50975"/>
    </source>
</evidence>
<evidence type="ECO:0000256" key="11">
    <source>
        <dbReference type="ARBA" id="ARBA00022598"/>
    </source>
</evidence>
<dbReference type="EC" id="6.3.5.5" evidence="7"/>
<comment type="pathway">
    <text evidence="3">Pyrimidine metabolism; UMP biosynthesis via de novo pathway; (S)-dihydroorotate from bicarbonate: step 2/3.</text>
</comment>
<dbReference type="NCBIfam" id="TIGR01369">
    <property type="entry name" value="CPSaseII_lrg"/>
    <property type="match status" value="1"/>
</dbReference>
<comment type="catalytic activity">
    <reaction evidence="33">
        <text>carbamoyl phosphate + L-aspartate = N-carbamoyl-L-aspartate + phosphate + H(+)</text>
        <dbReference type="Rhea" id="RHEA:20013"/>
        <dbReference type="ChEBI" id="CHEBI:15378"/>
        <dbReference type="ChEBI" id="CHEBI:29991"/>
        <dbReference type="ChEBI" id="CHEBI:32814"/>
        <dbReference type="ChEBI" id="CHEBI:43474"/>
        <dbReference type="ChEBI" id="CHEBI:58228"/>
        <dbReference type="EC" id="2.1.3.2"/>
    </reaction>
</comment>
<dbReference type="SUPFAM" id="SSF56059">
    <property type="entry name" value="Glutathione synthetase ATP-binding domain-like"/>
    <property type="match status" value="2"/>
</dbReference>
<dbReference type="FunFam" id="3.30.470.20:FF:000004">
    <property type="entry name" value="Carbamoyl-phosphate synthase (glutamine-hydrolyzing)"/>
    <property type="match status" value="1"/>
</dbReference>
<dbReference type="FunFam" id="3.40.50.20:FF:000001">
    <property type="entry name" value="Carbamoyl-phosphate synthase large chain"/>
    <property type="match status" value="1"/>
</dbReference>
<dbReference type="InterPro" id="IPR011059">
    <property type="entry name" value="Metal-dep_hydrolase_composite"/>
</dbReference>
<dbReference type="Proteomes" id="UP000789342">
    <property type="component" value="Unassembled WGS sequence"/>
</dbReference>
<evidence type="ECO:0000256" key="8">
    <source>
        <dbReference type="ARBA" id="ARBA00012860"/>
    </source>
</evidence>
<keyword evidence="15 35" id="KW-0547">Nucleotide-binding</keyword>
<feature type="domain" description="ATP-grasp" evidence="37">
    <location>
        <begin position="1127"/>
        <end position="1318"/>
    </location>
</feature>
<dbReference type="PROSITE" id="PS00097">
    <property type="entry name" value="CARBAMOYLTRANSFERASE"/>
    <property type="match status" value="1"/>
</dbReference>
<dbReference type="Gene3D" id="3.30.1490.20">
    <property type="entry name" value="ATP-grasp fold, A domain"/>
    <property type="match status" value="1"/>
</dbReference>
<dbReference type="InterPro" id="IPR005480">
    <property type="entry name" value="CPSase_lsu_oligo"/>
</dbReference>
<dbReference type="InterPro" id="IPR058047">
    <property type="entry name" value="CPSase_preATP-grasp"/>
</dbReference>
<evidence type="ECO:0000313" key="40">
    <source>
        <dbReference type="Proteomes" id="UP000789342"/>
    </source>
</evidence>
<proteinExistence type="inferred from homology"/>
<dbReference type="SUPFAM" id="SSF52317">
    <property type="entry name" value="Class I glutamine amidotransferase-like"/>
    <property type="match status" value="1"/>
</dbReference>
<evidence type="ECO:0000256" key="20">
    <source>
        <dbReference type="ARBA" id="ARBA00023268"/>
    </source>
</evidence>
<evidence type="ECO:0000256" key="13">
    <source>
        <dbReference type="ARBA" id="ARBA00022723"/>
    </source>
</evidence>
<dbReference type="Pfam" id="PF02729">
    <property type="entry name" value="OTCace_N"/>
    <property type="match status" value="1"/>
</dbReference>
<dbReference type="SMART" id="SM00851">
    <property type="entry name" value="MGS"/>
    <property type="match status" value="1"/>
</dbReference>
<comment type="pathway">
    <text evidence="2">Pyrimidine metabolism; UMP biosynthesis via de novo pathway; (S)-dihydroorotate from bicarbonate: step 1/3.</text>
</comment>
<dbReference type="SUPFAM" id="SSF52021">
    <property type="entry name" value="Carbamoyl phosphate synthetase, small subunit N-terminal domain"/>
    <property type="match status" value="1"/>
</dbReference>
<dbReference type="PROSITE" id="PS00866">
    <property type="entry name" value="CPSASE_1"/>
    <property type="match status" value="1"/>
</dbReference>
<dbReference type="InterPro" id="IPR017926">
    <property type="entry name" value="GATASE"/>
</dbReference>
<evidence type="ECO:0000256" key="5">
    <source>
        <dbReference type="ARBA" id="ARBA00005077"/>
    </source>
</evidence>
<evidence type="ECO:0000256" key="30">
    <source>
        <dbReference type="ARBA" id="ARBA00047359"/>
    </source>
</evidence>
<keyword evidence="18 35" id="KW-0067">ATP-binding</keyword>
<dbReference type="GO" id="GO:0046872">
    <property type="term" value="F:metal ion binding"/>
    <property type="evidence" value="ECO:0007669"/>
    <property type="project" value="UniProtKB-KW"/>
</dbReference>
<keyword evidence="14" id="KW-0677">Repeat</keyword>
<dbReference type="GO" id="GO:0006526">
    <property type="term" value="P:L-arginine biosynthetic process"/>
    <property type="evidence" value="ECO:0007669"/>
    <property type="project" value="TreeGrafter"/>
</dbReference>
<evidence type="ECO:0000256" key="33">
    <source>
        <dbReference type="ARBA" id="ARBA00048859"/>
    </source>
</evidence>
<dbReference type="EC" id="6.3.4.16" evidence="26"/>
<feature type="domain" description="MGS-like" evidence="38">
    <location>
        <begin position="1384"/>
        <end position="1535"/>
    </location>
</feature>
<comment type="catalytic activity">
    <reaction evidence="30">
        <text>hydrogencarbonate + NH4(+) + 2 ATP = carbamoyl phosphate + 2 ADP + phosphate + 2 H(+)</text>
        <dbReference type="Rhea" id="RHEA:18029"/>
        <dbReference type="ChEBI" id="CHEBI:15378"/>
        <dbReference type="ChEBI" id="CHEBI:17544"/>
        <dbReference type="ChEBI" id="CHEBI:28938"/>
        <dbReference type="ChEBI" id="CHEBI:30616"/>
        <dbReference type="ChEBI" id="CHEBI:43474"/>
        <dbReference type="ChEBI" id="CHEBI:58228"/>
        <dbReference type="ChEBI" id="CHEBI:456216"/>
        <dbReference type="EC" id="6.3.4.16"/>
    </reaction>
</comment>
<dbReference type="InterPro" id="IPR006130">
    <property type="entry name" value="Asp/Orn_carbamoylTrfase"/>
</dbReference>
<dbReference type="Pfam" id="PF02786">
    <property type="entry name" value="CPSase_L_D2"/>
    <property type="match status" value="2"/>
</dbReference>
<comment type="similarity">
    <text evidence="22">In the C-terminal section; belongs to the aspartate/ornithine carbamoyltransferase superfamily. ATCase family.</text>
</comment>
<dbReference type="GO" id="GO:0004087">
    <property type="term" value="F:carbamoyl-phosphate synthase (ammonia) activity"/>
    <property type="evidence" value="ECO:0007669"/>
    <property type="project" value="UniProtKB-EC"/>
</dbReference>
<dbReference type="InterPro" id="IPR013815">
    <property type="entry name" value="ATP_grasp_subdomain_1"/>
</dbReference>
<protein>
    <recommendedName>
        <fullName evidence="28">Ammonium-dependent carbamoyl phosphate synthetase</fullName>
        <ecNumber evidence="10">2.1.3.2</ecNumber>
        <ecNumber evidence="9">3.5.1.2</ecNumber>
        <ecNumber evidence="8">3.5.2.3</ecNumber>
        <ecNumber evidence="26">6.3.4.16</ecNumber>
        <ecNumber evidence="7">6.3.5.5</ecNumber>
    </recommendedName>
    <alternativeName>
        <fullName evidence="27">Arginine-specific carbamoyl phosphate synthetase, ammonia chain</fullName>
    </alternativeName>
    <alternativeName>
        <fullName evidence="29">Glutamine-dependent carbamoyl phosphate synthetase</fullName>
    </alternativeName>
</protein>
<dbReference type="SUPFAM" id="SSF52335">
    <property type="entry name" value="Methylglyoxal synthase-like"/>
    <property type="match status" value="1"/>
</dbReference>
<keyword evidence="13" id="KW-0479">Metal-binding</keyword>
<name>A0A9N9B4M6_9GLOM</name>
<comment type="catalytic activity">
    <reaction evidence="31">
        <text>(S)-dihydroorotate + H2O = N-carbamoyl-L-aspartate + H(+)</text>
        <dbReference type="Rhea" id="RHEA:24296"/>
        <dbReference type="ChEBI" id="CHEBI:15377"/>
        <dbReference type="ChEBI" id="CHEBI:15378"/>
        <dbReference type="ChEBI" id="CHEBI:30864"/>
        <dbReference type="ChEBI" id="CHEBI:32814"/>
        <dbReference type="EC" id="3.5.2.3"/>
    </reaction>
</comment>
<reference evidence="39" key="1">
    <citation type="submission" date="2021-06" db="EMBL/GenBank/DDBJ databases">
        <authorList>
            <person name="Kallberg Y."/>
            <person name="Tangrot J."/>
            <person name="Rosling A."/>
        </authorList>
    </citation>
    <scope>NUCLEOTIDE SEQUENCE</scope>
    <source>
        <strain evidence="39">CL551</strain>
    </source>
</reference>
<dbReference type="SUPFAM" id="SSF48108">
    <property type="entry name" value="Carbamoyl phosphate synthetase, large subunit connection domain"/>
    <property type="match status" value="1"/>
</dbReference>